<feature type="compositionally biased region" description="Low complexity" evidence="1">
    <location>
        <begin position="16"/>
        <end position="28"/>
    </location>
</feature>
<dbReference type="EMBL" id="OW152839">
    <property type="protein sequence ID" value="CAH2061036.1"/>
    <property type="molecule type" value="Genomic_DNA"/>
</dbReference>
<evidence type="ECO:0000313" key="3">
    <source>
        <dbReference type="Proteomes" id="UP000837857"/>
    </source>
</evidence>
<feature type="region of interest" description="Disordered" evidence="1">
    <location>
        <begin position="1"/>
        <end position="68"/>
    </location>
</feature>
<name>A0ABN8IPZ7_9NEOP</name>
<feature type="non-terminal residue" evidence="2">
    <location>
        <position position="68"/>
    </location>
</feature>
<dbReference type="Proteomes" id="UP000837857">
    <property type="component" value="Chromosome 27"/>
</dbReference>
<proteinExistence type="predicted"/>
<feature type="compositionally biased region" description="Basic residues" evidence="1">
    <location>
        <begin position="43"/>
        <end position="58"/>
    </location>
</feature>
<protein>
    <submittedName>
        <fullName evidence="2">Uncharacterized protein</fullName>
    </submittedName>
</protein>
<evidence type="ECO:0000256" key="1">
    <source>
        <dbReference type="SAM" id="MobiDB-lite"/>
    </source>
</evidence>
<organism evidence="2 3">
    <name type="scientific">Iphiclides podalirius</name>
    <name type="common">scarce swallowtail</name>
    <dbReference type="NCBI Taxonomy" id="110791"/>
    <lineage>
        <taxon>Eukaryota</taxon>
        <taxon>Metazoa</taxon>
        <taxon>Ecdysozoa</taxon>
        <taxon>Arthropoda</taxon>
        <taxon>Hexapoda</taxon>
        <taxon>Insecta</taxon>
        <taxon>Pterygota</taxon>
        <taxon>Neoptera</taxon>
        <taxon>Endopterygota</taxon>
        <taxon>Lepidoptera</taxon>
        <taxon>Glossata</taxon>
        <taxon>Ditrysia</taxon>
        <taxon>Papilionoidea</taxon>
        <taxon>Papilionidae</taxon>
        <taxon>Papilioninae</taxon>
        <taxon>Iphiclides</taxon>
    </lineage>
</organism>
<keyword evidence="3" id="KW-1185">Reference proteome</keyword>
<gene>
    <name evidence="2" type="ORF">IPOD504_LOCUS11279</name>
</gene>
<reference evidence="2" key="1">
    <citation type="submission" date="2022-03" db="EMBL/GenBank/DDBJ databases">
        <authorList>
            <person name="Martin H S."/>
        </authorList>
    </citation>
    <scope>NUCLEOTIDE SEQUENCE</scope>
</reference>
<evidence type="ECO:0000313" key="2">
    <source>
        <dbReference type="EMBL" id="CAH2061036.1"/>
    </source>
</evidence>
<sequence>MLITGSGSVARHDTRAASPAPARAAAARRNADRRNAWPEATQRVKRRNVGRLASRRGSTHPQYKLGAT</sequence>
<accession>A0ABN8IPZ7</accession>